<reference evidence="1 2" key="1">
    <citation type="journal article" date="2015" name="Genome Announc.">
        <title>Expanding the biotechnology potential of lactobacilli through comparative genomics of 213 strains and associated genera.</title>
        <authorList>
            <person name="Sun Z."/>
            <person name="Harris H.M."/>
            <person name="McCann A."/>
            <person name="Guo C."/>
            <person name="Argimon S."/>
            <person name="Zhang W."/>
            <person name="Yang X."/>
            <person name="Jeffery I.B."/>
            <person name="Cooney J.C."/>
            <person name="Kagawa T.F."/>
            <person name="Liu W."/>
            <person name="Song Y."/>
            <person name="Salvetti E."/>
            <person name="Wrobel A."/>
            <person name="Rasinkangas P."/>
            <person name="Parkhill J."/>
            <person name="Rea M.C."/>
            <person name="O'Sullivan O."/>
            <person name="Ritari J."/>
            <person name="Douillard F.P."/>
            <person name="Paul Ross R."/>
            <person name="Yang R."/>
            <person name="Briner A.E."/>
            <person name="Felis G.E."/>
            <person name="de Vos W.M."/>
            <person name="Barrangou R."/>
            <person name="Klaenhammer T.R."/>
            <person name="Caufield P.W."/>
            <person name="Cui Y."/>
            <person name="Zhang H."/>
            <person name="O'Toole P.W."/>
        </authorList>
    </citation>
    <scope>NUCLEOTIDE SEQUENCE [LARGE SCALE GENOMIC DNA]</scope>
    <source>
        <strain evidence="1 2">DSM 20178</strain>
    </source>
</reference>
<dbReference type="EMBL" id="AZCT01000024">
    <property type="protein sequence ID" value="KRK10206.1"/>
    <property type="molecule type" value="Genomic_DNA"/>
</dbReference>
<evidence type="ECO:0000313" key="2">
    <source>
        <dbReference type="Proteomes" id="UP000051984"/>
    </source>
</evidence>
<dbReference type="AlphaFoldDB" id="A0A0R1EMS2"/>
<dbReference type="Proteomes" id="UP000051984">
    <property type="component" value="Unassembled WGS sequence"/>
</dbReference>
<evidence type="ECO:0000313" key="1">
    <source>
        <dbReference type="EMBL" id="KRK10206.1"/>
    </source>
</evidence>
<proteinExistence type="predicted"/>
<name>A0A0R1EMS2_LACZE</name>
<protein>
    <submittedName>
        <fullName evidence="1">Uncharacterized protein</fullName>
    </submittedName>
</protein>
<gene>
    <name evidence="1" type="ORF">FD51_GL001888</name>
</gene>
<comment type="caution">
    <text evidence="1">The sequence shown here is derived from an EMBL/GenBank/DDBJ whole genome shotgun (WGS) entry which is preliminary data.</text>
</comment>
<accession>A0A0R1EMS2</accession>
<dbReference type="PATRIC" id="fig|1423816.3.peg.1960"/>
<sequence length="68" mass="8148">MNFCQSYLLIALYKNYNFRFARDLPSTILNATEFFFDPASNIKFRLVVDKEAKRVKLIIKYKYNAKDK</sequence>
<organism evidence="1 2">
    <name type="scientific">Lacticaseibacillus zeae DSM 20178 = KCTC 3804</name>
    <dbReference type="NCBI Taxonomy" id="1423816"/>
    <lineage>
        <taxon>Bacteria</taxon>
        <taxon>Bacillati</taxon>
        <taxon>Bacillota</taxon>
        <taxon>Bacilli</taxon>
        <taxon>Lactobacillales</taxon>
        <taxon>Lactobacillaceae</taxon>
        <taxon>Lacticaseibacillus</taxon>
    </lineage>
</organism>